<feature type="binding site" evidence="7">
    <location>
        <position position="281"/>
    </location>
    <ligand>
        <name>Zn(2+)</name>
        <dbReference type="ChEBI" id="CHEBI:29105"/>
        <label>2</label>
    </ligand>
</feature>
<feature type="compositionally biased region" description="Polar residues" evidence="10">
    <location>
        <begin position="15"/>
        <end position="24"/>
    </location>
</feature>
<dbReference type="PROSITE" id="PS50016">
    <property type="entry name" value="ZF_PHD_2"/>
    <property type="match status" value="1"/>
</dbReference>
<dbReference type="InterPro" id="IPR011011">
    <property type="entry name" value="Znf_FYVE_PHD"/>
</dbReference>
<sequence length="292" mass="32576">MAYRAPDRRERSHEPQSSQFARASQPVSYLDDFLDKIDPLQNSTKATFAEIKSLDDRAQSTLALAQTAAEETVSRSNSSAPIASVRRQYQEFINHQANVKEFSDKKVTLATDALHSLDAVLEDLDRKLIDFEAQLKRDGRWPQPTAPTTVPTPPPPPTRQPEPPATRQLEKSSRREPPPQGSPKSRASTVPPGGKPVVSVLHAQQDVVMKDVKTEEKKEAAPATDAAVDSNLDNTLYCVCRNVSSGHMVACEDKNCPYEWFHFECVGLTDEPVGKWYCPTCTKRRKGARRKH</sequence>
<protein>
    <recommendedName>
        <fullName evidence="9">Inhibitor of growth protein</fullName>
    </recommendedName>
</protein>
<dbReference type="InterPro" id="IPR019786">
    <property type="entry name" value="Zinc_finger_PHD-type_CS"/>
</dbReference>
<keyword evidence="4 8" id="KW-0863">Zinc-finger</keyword>
<keyword evidence="13" id="KW-1185">Reference proteome</keyword>
<evidence type="ECO:0000256" key="1">
    <source>
        <dbReference type="ARBA" id="ARBA00004123"/>
    </source>
</evidence>
<dbReference type="InterPro" id="IPR028651">
    <property type="entry name" value="ING_fam"/>
</dbReference>
<comment type="subunit">
    <text evidence="9">Component of an histone acetyltransferase complex. Interacts with H3K4me3 and to a lesser extent with H3K4me2.</text>
</comment>
<comment type="function">
    <text evidence="9">Component of an histone acetyltransferase complex.</text>
</comment>
<comment type="domain">
    <text evidence="9">The PHD-type zinc finger mediates the binding to H3K4me3.</text>
</comment>
<dbReference type="AlphaFoldDB" id="A0A2V3J692"/>
<evidence type="ECO:0000313" key="13">
    <source>
        <dbReference type="Proteomes" id="UP000247409"/>
    </source>
</evidence>
<dbReference type="InterPro" id="IPR013083">
    <property type="entry name" value="Znf_RING/FYVE/PHD"/>
</dbReference>
<keyword evidence="6 9" id="KW-0539">Nucleus</keyword>
<dbReference type="EMBL" id="NBIV01000010">
    <property type="protein sequence ID" value="PXF48900.1"/>
    <property type="molecule type" value="Genomic_DNA"/>
</dbReference>
<dbReference type="Gene3D" id="6.10.140.1740">
    <property type="match status" value="1"/>
</dbReference>
<dbReference type="Pfam" id="PF12998">
    <property type="entry name" value="ING"/>
    <property type="match status" value="1"/>
</dbReference>
<evidence type="ECO:0000256" key="3">
    <source>
        <dbReference type="ARBA" id="ARBA00022723"/>
    </source>
</evidence>
<comment type="caution">
    <text evidence="12">The sequence shown here is derived from an EMBL/GenBank/DDBJ whole genome shotgun (WGS) entry which is preliminary data.</text>
</comment>
<name>A0A2V3J692_9FLOR</name>
<accession>A0A2V3J692</accession>
<dbReference type="OrthoDB" id="5411773at2759"/>
<evidence type="ECO:0000313" key="12">
    <source>
        <dbReference type="EMBL" id="PXF48900.1"/>
    </source>
</evidence>
<dbReference type="CDD" id="cd15505">
    <property type="entry name" value="PHD_ING"/>
    <property type="match status" value="1"/>
</dbReference>
<feature type="binding site" evidence="7">
    <location>
        <position position="278"/>
    </location>
    <ligand>
        <name>Zn(2+)</name>
        <dbReference type="ChEBI" id="CHEBI:29105"/>
        <label>2</label>
    </ligand>
</feature>
<dbReference type="InterPro" id="IPR001965">
    <property type="entry name" value="Znf_PHD"/>
</dbReference>
<feature type="binding site" evidence="7">
    <location>
        <position position="256"/>
    </location>
    <ligand>
        <name>Zn(2+)</name>
        <dbReference type="ChEBI" id="CHEBI:29105"/>
        <label>2</label>
    </ligand>
</feature>
<feature type="binding site" evidence="7">
    <location>
        <position position="251"/>
    </location>
    <ligand>
        <name>Zn(2+)</name>
        <dbReference type="ChEBI" id="CHEBI:29105"/>
        <label>2</label>
    </ligand>
</feature>
<dbReference type="InterPro" id="IPR024610">
    <property type="entry name" value="ING_N_histone-binding"/>
</dbReference>
<comment type="similarity">
    <text evidence="2 9">Belongs to the ING family.</text>
</comment>
<evidence type="ECO:0000256" key="10">
    <source>
        <dbReference type="SAM" id="MobiDB-lite"/>
    </source>
</evidence>
<feature type="binding site" evidence="7">
    <location>
        <position position="238"/>
    </location>
    <ligand>
        <name>Zn(2+)</name>
        <dbReference type="ChEBI" id="CHEBI:29105"/>
        <label>1</label>
    </ligand>
</feature>
<dbReference type="PROSITE" id="PS01359">
    <property type="entry name" value="ZF_PHD_1"/>
    <property type="match status" value="1"/>
</dbReference>
<dbReference type="Gene3D" id="3.30.40.10">
    <property type="entry name" value="Zinc/RING finger domain, C3HC4 (zinc finger)"/>
    <property type="match status" value="1"/>
</dbReference>
<organism evidence="12 13">
    <name type="scientific">Gracilariopsis chorda</name>
    <dbReference type="NCBI Taxonomy" id="448386"/>
    <lineage>
        <taxon>Eukaryota</taxon>
        <taxon>Rhodophyta</taxon>
        <taxon>Florideophyceae</taxon>
        <taxon>Rhodymeniophycidae</taxon>
        <taxon>Gracilariales</taxon>
        <taxon>Gracilariaceae</taxon>
        <taxon>Gracilariopsis</taxon>
    </lineage>
</organism>
<keyword evidence="9" id="KW-0156">Chromatin regulator</keyword>
<dbReference type="SMART" id="SM01408">
    <property type="entry name" value="ING"/>
    <property type="match status" value="1"/>
</dbReference>
<dbReference type="Proteomes" id="UP000247409">
    <property type="component" value="Unassembled WGS sequence"/>
</dbReference>
<feature type="domain" description="PHD-type" evidence="11">
    <location>
        <begin position="235"/>
        <end position="284"/>
    </location>
</feature>
<evidence type="ECO:0000259" key="11">
    <source>
        <dbReference type="PROSITE" id="PS50016"/>
    </source>
</evidence>
<feature type="binding site" evidence="7">
    <location>
        <position position="265"/>
    </location>
    <ligand>
        <name>Zn(2+)</name>
        <dbReference type="ChEBI" id="CHEBI:29105"/>
        <label>1</label>
    </ligand>
</feature>
<evidence type="ECO:0000256" key="7">
    <source>
        <dbReference type="PIRSR" id="PIRSR628651-51"/>
    </source>
</evidence>
<feature type="compositionally biased region" description="Basic and acidic residues" evidence="10">
    <location>
        <begin position="1"/>
        <end position="14"/>
    </location>
</feature>
<reference evidence="12 13" key="1">
    <citation type="journal article" date="2018" name="Mol. Biol. Evol.">
        <title>Analysis of the draft genome of the red seaweed Gracilariopsis chorda provides insights into genome size evolution in Rhodophyta.</title>
        <authorList>
            <person name="Lee J."/>
            <person name="Yang E.C."/>
            <person name="Graf L."/>
            <person name="Yang J.H."/>
            <person name="Qiu H."/>
            <person name="Zel Zion U."/>
            <person name="Chan C.X."/>
            <person name="Stephens T.G."/>
            <person name="Weber A.P.M."/>
            <person name="Boo G.H."/>
            <person name="Boo S.M."/>
            <person name="Kim K.M."/>
            <person name="Shin Y."/>
            <person name="Jung M."/>
            <person name="Lee S.J."/>
            <person name="Yim H.S."/>
            <person name="Lee J.H."/>
            <person name="Bhattacharya D."/>
            <person name="Yoon H.S."/>
        </authorList>
    </citation>
    <scope>NUCLEOTIDE SEQUENCE [LARGE SCALE GENOMIC DNA]</scope>
    <source>
        <strain evidence="12 13">SKKU-2015</strain>
        <tissue evidence="12">Whole body</tissue>
    </source>
</reference>
<feature type="region of interest" description="Disordered" evidence="10">
    <location>
        <begin position="135"/>
        <end position="197"/>
    </location>
</feature>
<dbReference type="GO" id="GO:0006325">
    <property type="term" value="P:chromatin organization"/>
    <property type="evidence" value="ECO:0007669"/>
    <property type="project" value="UniProtKB-KW"/>
</dbReference>
<proteinExistence type="inferred from homology"/>
<dbReference type="SUPFAM" id="SSF57903">
    <property type="entry name" value="FYVE/PHD zinc finger"/>
    <property type="match status" value="1"/>
</dbReference>
<evidence type="ECO:0000256" key="5">
    <source>
        <dbReference type="ARBA" id="ARBA00022833"/>
    </source>
</evidence>
<feature type="binding site" evidence="7">
    <location>
        <position position="240"/>
    </location>
    <ligand>
        <name>Zn(2+)</name>
        <dbReference type="ChEBI" id="CHEBI:29105"/>
        <label>1</label>
    </ligand>
</feature>
<evidence type="ECO:0000256" key="6">
    <source>
        <dbReference type="ARBA" id="ARBA00023242"/>
    </source>
</evidence>
<comment type="subcellular location">
    <subcellularLocation>
        <location evidence="1 9">Nucleus</location>
    </subcellularLocation>
</comment>
<dbReference type="PANTHER" id="PTHR10333">
    <property type="entry name" value="INHIBITOR OF GROWTH PROTEIN"/>
    <property type="match status" value="1"/>
</dbReference>
<feature type="compositionally biased region" description="Basic and acidic residues" evidence="10">
    <location>
        <begin position="168"/>
        <end position="177"/>
    </location>
</feature>
<dbReference type="STRING" id="448386.A0A2V3J692"/>
<dbReference type="SMART" id="SM00249">
    <property type="entry name" value="PHD"/>
    <property type="match status" value="1"/>
</dbReference>
<evidence type="ECO:0000256" key="4">
    <source>
        <dbReference type="ARBA" id="ARBA00022771"/>
    </source>
</evidence>
<evidence type="ECO:0000256" key="8">
    <source>
        <dbReference type="PROSITE-ProRule" id="PRU00146"/>
    </source>
</evidence>
<keyword evidence="3 7" id="KW-0479">Metal-binding</keyword>
<feature type="region of interest" description="Disordered" evidence="10">
    <location>
        <begin position="1"/>
        <end position="24"/>
    </location>
</feature>
<keyword evidence="5 7" id="KW-0862">Zinc</keyword>
<feature type="compositionally biased region" description="Pro residues" evidence="10">
    <location>
        <begin position="150"/>
        <end position="164"/>
    </location>
</feature>
<evidence type="ECO:0000256" key="9">
    <source>
        <dbReference type="RuleBase" id="RU361213"/>
    </source>
</evidence>
<dbReference type="GO" id="GO:0005634">
    <property type="term" value="C:nucleus"/>
    <property type="evidence" value="ECO:0007669"/>
    <property type="project" value="UniProtKB-SubCell"/>
</dbReference>
<evidence type="ECO:0000256" key="2">
    <source>
        <dbReference type="ARBA" id="ARBA00010210"/>
    </source>
</evidence>
<feature type="binding site" evidence="7">
    <location>
        <position position="262"/>
    </location>
    <ligand>
        <name>Zn(2+)</name>
        <dbReference type="ChEBI" id="CHEBI:29105"/>
        <label>1</label>
    </ligand>
</feature>
<gene>
    <name evidence="12" type="ORF">BWQ96_01242</name>
</gene>
<dbReference type="InterPro" id="IPR019787">
    <property type="entry name" value="Znf_PHD-finger"/>
</dbReference>
<dbReference type="GO" id="GO:0008270">
    <property type="term" value="F:zinc ion binding"/>
    <property type="evidence" value="ECO:0007669"/>
    <property type="project" value="UniProtKB-KW"/>
</dbReference>